<feature type="domain" description="Multidrug resistance protein MdtA-like C-terminal permuted SH3" evidence="6">
    <location>
        <begin position="313"/>
        <end position="365"/>
    </location>
</feature>
<protein>
    <submittedName>
        <fullName evidence="7">Hemolysin D</fullName>
    </submittedName>
</protein>
<name>A0A917A0H2_9RHOB</name>
<feature type="domain" description="Multidrug resistance protein MdtA-like barrel-sandwich hybrid" evidence="4">
    <location>
        <begin position="95"/>
        <end position="220"/>
    </location>
</feature>
<keyword evidence="8" id="KW-1185">Reference proteome</keyword>
<dbReference type="Gene3D" id="2.40.30.170">
    <property type="match status" value="1"/>
</dbReference>
<dbReference type="GO" id="GO:0015562">
    <property type="term" value="F:efflux transmembrane transporter activity"/>
    <property type="evidence" value="ECO:0007669"/>
    <property type="project" value="TreeGrafter"/>
</dbReference>
<dbReference type="Pfam" id="PF25967">
    <property type="entry name" value="RND-MFP_C"/>
    <property type="match status" value="1"/>
</dbReference>
<evidence type="ECO:0000259" key="6">
    <source>
        <dbReference type="Pfam" id="PF25967"/>
    </source>
</evidence>
<dbReference type="Gene3D" id="1.10.287.470">
    <property type="entry name" value="Helix hairpin bin"/>
    <property type="match status" value="1"/>
</dbReference>
<evidence type="ECO:0000259" key="5">
    <source>
        <dbReference type="Pfam" id="PF25954"/>
    </source>
</evidence>
<dbReference type="Gene3D" id="2.40.420.20">
    <property type="match status" value="1"/>
</dbReference>
<dbReference type="Pfam" id="PF25954">
    <property type="entry name" value="Beta-barrel_RND_2"/>
    <property type="match status" value="1"/>
</dbReference>
<dbReference type="InterPro" id="IPR006143">
    <property type="entry name" value="RND_pump_MFP"/>
</dbReference>
<dbReference type="Pfam" id="PF25917">
    <property type="entry name" value="BSH_RND"/>
    <property type="match status" value="1"/>
</dbReference>
<dbReference type="GO" id="GO:1990281">
    <property type="term" value="C:efflux pump complex"/>
    <property type="evidence" value="ECO:0007669"/>
    <property type="project" value="TreeGrafter"/>
</dbReference>
<reference evidence="8" key="1">
    <citation type="journal article" date="2019" name="Int. J. Syst. Evol. Microbiol.">
        <title>The Global Catalogue of Microorganisms (GCM) 10K type strain sequencing project: providing services to taxonomists for standard genome sequencing and annotation.</title>
        <authorList>
            <consortium name="The Broad Institute Genomics Platform"/>
            <consortium name="The Broad Institute Genome Sequencing Center for Infectious Disease"/>
            <person name="Wu L."/>
            <person name="Ma J."/>
        </authorList>
    </citation>
    <scope>NUCLEOTIDE SEQUENCE [LARGE SCALE GENOMIC DNA]</scope>
    <source>
        <strain evidence="8">CGMCC 1.12664</strain>
    </source>
</reference>
<dbReference type="AlphaFoldDB" id="A0A917A0H2"/>
<dbReference type="InterPro" id="IPR058625">
    <property type="entry name" value="MdtA-like_BSH"/>
</dbReference>
<evidence type="ECO:0000259" key="4">
    <source>
        <dbReference type="Pfam" id="PF25917"/>
    </source>
</evidence>
<dbReference type="EMBL" id="BMFJ01000001">
    <property type="protein sequence ID" value="GGE21153.1"/>
    <property type="molecule type" value="Genomic_DNA"/>
</dbReference>
<dbReference type="PANTHER" id="PTHR30469">
    <property type="entry name" value="MULTIDRUG RESISTANCE PROTEIN MDTA"/>
    <property type="match status" value="1"/>
</dbReference>
<evidence type="ECO:0000313" key="7">
    <source>
        <dbReference type="EMBL" id="GGE21153.1"/>
    </source>
</evidence>
<dbReference type="InterPro" id="IPR058792">
    <property type="entry name" value="Beta-barrel_RND_2"/>
</dbReference>
<dbReference type="PANTHER" id="PTHR30469:SF13">
    <property type="entry name" value="HAE1 FAMILY EFFLUX PUMP MFP COMPONENT"/>
    <property type="match status" value="1"/>
</dbReference>
<evidence type="ECO:0000256" key="3">
    <source>
        <dbReference type="ARBA" id="ARBA00022448"/>
    </source>
</evidence>
<dbReference type="NCBIfam" id="TIGR01730">
    <property type="entry name" value="RND_mfp"/>
    <property type="match status" value="1"/>
</dbReference>
<comment type="caution">
    <text evidence="7">The sequence shown here is derived from an EMBL/GenBank/DDBJ whole genome shotgun (WGS) entry which is preliminary data.</text>
</comment>
<evidence type="ECO:0000256" key="2">
    <source>
        <dbReference type="ARBA" id="ARBA00009477"/>
    </source>
</evidence>
<accession>A0A917A0H2</accession>
<evidence type="ECO:0000256" key="1">
    <source>
        <dbReference type="ARBA" id="ARBA00004196"/>
    </source>
</evidence>
<dbReference type="Proteomes" id="UP000612855">
    <property type="component" value="Unassembled WGS sequence"/>
</dbReference>
<comment type="subcellular location">
    <subcellularLocation>
        <location evidence="1">Cell envelope</location>
    </subcellularLocation>
</comment>
<dbReference type="SUPFAM" id="SSF111369">
    <property type="entry name" value="HlyD-like secretion proteins"/>
    <property type="match status" value="1"/>
</dbReference>
<keyword evidence="3" id="KW-0813">Transport</keyword>
<gene>
    <name evidence="7" type="ORF">GCM10011360_07250</name>
</gene>
<dbReference type="Gene3D" id="2.40.50.100">
    <property type="match status" value="1"/>
</dbReference>
<organism evidence="7 8">
    <name type="scientific">Primorskyibacter flagellatus</name>
    <dbReference type="NCBI Taxonomy" id="1387277"/>
    <lineage>
        <taxon>Bacteria</taxon>
        <taxon>Pseudomonadati</taxon>
        <taxon>Pseudomonadota</taxon>
        <taxon>Alphaproteobacteria</taxon>
        <taxon>Rhodobacterales</taxon>
        <taxon>Roseobacteraceae</taxon>
        <taxon>Primorskyibacter</taxon>
    </lineage>
</organism>
<sequence>MWLRFLKSFASQIILAAIVLGGAVALWIEYVPAAQPWLERAGVYEKLGIAPAEAAEAPAEQRRGGGATTVVVAAAGTGTLNDRVTAIGDGRAASSVTVRAEASGRITEVGFRSGDYVEEGTVIFRLDDQAERIALDRARLMLTDAQDGVDRLDRLRQSGTASAVALRDAELQLRTAELAVRQAEFDLEQREVFAPISGWMGLLEVEPGDRVSAQEDLALISDRSEIQIDFRVPERVLAKLKPGMTLIAEPLALAGEQIEGEVVAIDNRVDRNSRTVRILGRLSNEGDRLRDGMAMSVLLNFEGDPFPAVDPLAVQWSSDGAFVWVVREDKAQRVPVRIRQRNADSVLVEGAVEPGEPVIIEGVQTLRPGAEVKIAGDTAALEAAATWPEKS</sequence>
<evidence type="ECO:0000313" key="8">
    <source>
        <dbReference type="Proteomes" id="UP000612855"/>
    </source>
</evidence>
<proteinExistence type="inferred from homology"/>
<dbReference type="RefSeq" id="WP_188476309.1">
    <property type="nucleotide sequence ID" value="NZ_BMFJ01000001.1"/>
</dbReference>
<feature type="domain" description="CusB-like beta-barrel" evidence="5">
    <location>
        <begin position="228"/>
        <end position="300"/>
    </location>
</feature>
<dbReference type="InterPro" id="IPR058627">
    <property type="entry name" value="MdtA-like_C"/>
</dbReference>
<comment type="similarity">
    <text evidence="2">Belongs to the membrane fusion protein (MFP) (TC 8.A.1) family.</text>
</comment>